<feature type="transmembrane region" description="Helical" evidence="1">
    <location>
        <begin position="34"/>
        <end position="53"/>
    </location>
</feature>
<dbReference type="RefSeq" id="WP_105331267.1">
    <property type="nucleotide sequence ID" value="NZ_PUHY01000012.1"/>
</dbReference>
<proteinExistence type="predicted"/>
<protein>
    <submittedName>
        <fullName evidence="2">Uncharacterized protein</fullName>
    </submittedName>
</protein>
<gene>
    <name evidence="2" type="ORF">C5Y83_18670</name>
</gene>
<feature type="transmembrane region" description="Helical" evidence="1">
    <location>
        <begin position="65"/>
        <end position="84"/>
    </location>
</feature>
<evidence type="ECO:0000313" key="2">
    <source>
        <dbReference type="EMBL" id="PQO32255.1"/>
    </source>
</evidence>
<accession>A0A2S8FJ94</accession>
<organism evidence="2 3">
    <name type="scientific">Blastopirellula marina</name>
    <dbReference type="NCBI Taxonomy" id="124"/>
    <lineage>
        <taxon>Bacteria</taxon>
        <taxon>Pseudomonadati</taxon>
        <taxon>Planctomycetota</taxon>
        <taxon>Planctomycetia</taxon>
        <taxon>Pirellulales</taxon>
        <taxon>Pirellulaceae</taxon>
        <taxon>Blastopirellula</taxon>
    </lineage>
</organism>
<name>A0A2S8FJ94_9BACT</name>
<keyword evidence="1" id="KW-1133">Transmembrane helix</keyword>
<dbReference type="AlphaFoldDB" id="A0A2S8FJ94"/>
<dbReference type="EMBL" id="PUHY01000012">
    <property type="protein sequence ID" value="PQO32255.1"/>
    <property type="molecule type" value="Genomic_DNA"/>
</dbReference>
<keyword evidence="1" id="KW-0472">Membrane</keyword>
<evidence type="ECO:0000256" key="1">
    <source>
        <dbReference type="SAM" id="Phobius"/>
    </source>
</evidence>
<reference evidence="2 3" key="1">
    <citation type="submission" date="2018-02" db="EMBL/GenBank/DDBJ databases">
        <title>Comparative genomes isolates from brazilian mangrove.</title>
        <authorList>
            <person name="Araujo J.E."/>
            <person name="Taketani R.G."/>
            <person name="Silva M.C.P."/>
            <person name="Loureco M.V."/>
            <person name="Andreote F.D."/>
        </authorList>
    </citation>
    <scope>NUCLEOTIDE SEQUENCE [LARGE SCALE GENOMIC DNA]</scope>
    <source>
        <strain evidence="2 3">Hex-1 MGV</strain>
    </source>
</reference>
<keyword evidence="1" id="KW-0812">Transmembrane</keyword>
<dbReference type="Proteomes" id="UP000238322">
    <property type="component" value="Unassembled WGS sequence"/>
</dbReference>
<sequence length="196" mass="21741">MKEDFFFDETCDKLLQEEEQMVWRGYARAVIPRHLLVISGFVGAVGVALGVWSNAYFPANDFSEGFTGSFFVAFAFLLLFLAVIPQIRMLSRLRKVRYVITTQRALILDGVVELPGGSLASDLVTVRSIPPDTLAKRSQPSADGTIWMGEDTCTIVTEKLPIRYGFYACSEPEGAEMEIRRLLGELPLVPEIAEAG</sequence>
<dbReference type="OrthoDB" id="290586at2"/>
<comment type="caution">
    <text evidence="2">The sequence shown here is derived from an EMBL/GenBank/DDBJ whole genome shotgun (WGS) entry which is preliminary data.</text>
</comment>
<evidence type="ECO:0000313" key="3">
    <source>
        <dbReference type="Proteomes" id="UP000238322"/>
    </source>
</evidence>